<evidence type="ECO:0000313" key="2">
    <source>
        <dbReference type="EMBL" id="EFS98356.1"/>
    </source>
</evidence>
<dbReference type="InterPro" id="IPR003961">
    <property type="entry name" value="FN3_dom"/>
</dbReference>
<dbReference type="Proteomes" id="UP000005391">
    <property type="component" value="Unassembled WGS sequence"/>
</dbReference>
<organism evidence="2 3">
    <name type="scientific">Capnocytophaga ochracea F0287</name>
    <dbReference type="NCBI Taxonomy" id="873517"/>
    <lineage>
        <taxon>Bacteria</taxon>
        <taxon>Pseudomonadati</taxon>
        <taxon>Bacteroidota</taxon>
        <taxon>Flavobacteriia</taxon>
        <taxon>Flavobacteriales</taxon>
        <taxon>Flavobacteriaceae</taxon>
        <taxon>Capnocytophaga</taxon>
    </lineage>
</organism>
<evidence type="ECO:0000313" key="3">
    <source>
        <dbReference type="Proteomes" id="UP000005391"/>
    </source>
</evidence>
<feature type="coiled-coil region" evidence="1">
    <location>
        <begin position="256"/>
        <end position="283"/>
    </location>
</feature>
<dbReference type="Gene3D" id="2.60.40.10">
    <property type="entry name" value="Immunoglobulins"/>
    <property type="match status" value="1"/>
</dbReference>
<evidence type="ECO:0000256" key="1">
    <source>
        <dbReference type="SAM" id="Coils"/>
    </source>
</evidence>
<dbReference type="SUPFAM" id="SSF49265">
    <property type="entry name" value="Fibronectin type III"/>
    <property type="match status" value="1"/>
</dbReference>
<dbReference type="InterPro" id="IPR036116">
    <property type="entry name" value="FN3_sf"/>
</dbReference>
<sequence length="765" mass="88255">ILLENKRYVWQVRAFTNNPNNPNEQSYFKNNGNSETFYFDLVSHCEAPKFLTAITESTSAQLRWSAQAMMPNQEYPYKVMYREKGKTWRSQKVSMPYAKLTNLKRGRTYIYKVGVACGLETAHSSSVFGEESYMYSTEQEFTTTEQIDEKSQVQCGVKPEIRIKNTNPLQDNLYPNTTFTAGDFPVTVLNATGNNGVYSGEGYVKVPYLQDTKIKVVFNGIKLNTERQLIEGKLVTTYDETERNVVEVSKEIGDIIRRIIKEREERLAELEALEKKKNEINESDYQKKRETIFKSLQETDKEIATQIENLSKSPFLSENSRKELTDVKTYYQTDKRQASTDDSFFNEVRKKDQETQQKVSNFDKEVKENKRLAVEQLNEQQSKGEPWYKNYKAFNKLQKIAGYEIWYKATADWIKDKRSIGTVFFLPDNKTLLLHTSEALPTDGENPPSTTEVTKKEGYFYYYNEDFDNKWHKVVDLPSSYKKLDLEPLFIEGYKELGRMLSFENGLILITGKDFDGEEASRLKAGGFLILEFAPVGRIWRVVKEPLKVAVSGVKGTFRTLAFEGGKWVSKTGIDKKAIEIINKGKKLFKIAPKIDEALLNELNSLRNSDVEIAKFVEQNIDVLSKNSKTVWEMNSQVVRGRVWEQIRIQTDLKGWEFIGGQNQKLLDFFYDKTGIIMQQKTIGSITEATLKSYKSSYTKIIKELDNVVRAKSYVLQGGKRVLQVKRARLDIVVQEGVDISTLKRYLEDYIYRNSSSVTLTIIIK</sequence>
<protein>
    <recommendedName>
        <fullName evidence="4">Fibronectin type III domain protein</fullName>
    </recommendedName>
</protein>
<accession>E4MPM6</accession>
<dbReference type="EMBL" id="AEOH01000008">
    <property type="protein sequence ID" value="EFS98356.1"/>
    <property type="molecule type" value="Genomic_DNA"/>
</dbReference>
<name>E4MPM6_CAPOC</name>
<dbReference type="AlphaFoldDB" id="E4MPM6"/>
<evidence type="ECO:0008006" key="4">
    <source>
        <dbReference type="Google" id="ProtNLM"/>
    </source>
</evidence>
<comment type="caution">
    <text evidence="2">The sequence shown here is derived from an EMBL/GenBank/DDBJ whole genome shotgun (WGS) entry which is preliminary data.</text>
</comment>
<keyword evidence="1" id="KW-0175">Coiled coil</keyword>
<gene>
    <name evidence="2" type="ORF">HMPREF1977_0336</name>
</gene>
<dbReference type="RefSeq" id="WP_002671520.1">
    <property type="nucleotide sequence ID" value="NZ_GL573160.1"/>
</dbReference>
<reference evidence="2 3" key="1">
    <citation type="submission" date="2010-10" db="EMBL/GenBank/DDBJ databases">
        <authorList>
            <person name="Muzny D."/>
            <person name="Qin X."/>
            <person name="Deng J."/>
            <person name="Jiang H."/>
            <person name="Liu Y."/>
            <person name="Qu J."/>
            <person name="Song X.-Z."/>
            <person name="Zhang L."/>
            <person name="Thornton R."/>
            <person name="Coyle M."/>
            <person name="Francisco L."/>
            <person name="Jackson L."/>
            <person name="Javaid M."/>
            <person name="Korchina V."/>
            <person name="Kovar C."/>
            <person name="Mata R."/>
            <person name="Mathew T."/>
            <person name="Ngo R."/>
            <person name="Nguyen L."/>
            <person name="Nguyen N."/>
            <person name="Okwuonu G."/>
            <person name="Ongeri F."/>
            <person name="Pham C."/>
            <person name="Simmons D."/>
            <person name="Wilczek-Boney K."/>
            <person name="Hale W."/>
            <person name="Jakkamsetti A."/>
            <person name="Pham P."/>
            <person name="Ruth R."/>
            <person name="San Lucas F."/>
            <person name="Warren J."/>
            <person name="Zhang J."/>
            <person name="Zhao Z."/>
            <person name="Zhou C."/>
            <person name="Zhu D."/>
            <person name="Lee S."/>
            <person name="Bess C."/>
            <person name="Blankenburg K."/>
            <person name="Forbes L."/>
            <person name="Fu Q."/>
            <person name="Gubbala S."/>
            <person name="Hirani K."/>
            <person name="Jayaseelan J.C."/>
            <person name="Lara F."/>
            <person name="Munidasa M."/>
            <person name="Palculict T."/>
            <person name="Patil S."/>
            <person name="Pu L.-L."/>
            <person name="Saada N."/>
            <person name="Tang L."/>
            <person name="Weissenberger G."/>
            <person name="Zhu Y."/>
            <person name="Hemphill L."/>
            <person name="Shang Y."/>
            <person name="Youmans B."/>
            <person name="Ayvaz T."/>
            <person name="Ross M."/>
            <person name="Santibanez J."/>
            <person name="Aqrawi P."/>
            <person name="Gross S."/>
            <person name="Joshi V."/>
            <person name="Fowler G."/>
            <person name="Nazareth L."/>
            <person name="Reid J."/>
            <person name="Worley K."/>
            <person name="Petrosino J."/>
            <person name="Highlander S."/>
            <person name="Gibbs R."/>
        </authorList>
    </citation>
    <scope>NUCLEOTIDE SEQUENCE [LARGE SCALE GENOMIC DNA]</scope>
    <source>
        <strain evidence="2 3">F0287</strain>
    </source>
</reference>
<dbReference type="CDD" id="cd00063">
    <property type="entry name" value="FN3"/>
    <property type="match status" value="1"/>
</dbReference>
<dbReference type="eggNOG" id="COG3179">
    <property type="taxonomic scope" value="Bacteria"/>
</dbReference>
<feature type="non-terminal residue" evidence="2">
    <location>
        <position position="1"/>
    </location>
</feature>
<dbReference type="HOGENOM" id="CLU_364716_0_0_10"/>
<proteinExistence type="predicted"/>
<dbReference type="InterPro" id="IPR013783">
    <property type="entry name" value="Ig-like_fold"/>
</dbReference>